<feature type="compositionally biased region" description="Low complexity" evidence="3">
    <location>
        <begin position="17"/>
        <end position="40"/>
    </location>
</feature>
<proteinExistence type="predicted"/>
<dbReference type="PANTHER" id="PTHR23113">
    <property type="entry name" value="GUANINE NUCLEOTIDE EXCHANGE FACTOR"/>
    <property type="match status" value="1"/>
</dbReference>
<dbReference type="AlphaFoldDB" id="T1GD48"/>
<dbReference type="EnsemblMetazoa" id="MESCA001229-RA">
    <property type="protein sequence ID" value="MESCA001229-PA"/>
    <property type="gene ID" value="MESCA001229"/>
</dbReference>
<evidence type="ECO:0000256" key="1">
    <source>
        <dbReference type="ARBA" id="ARBA00022658"/>
    </source>
</evidence>
<dbReference type="CDD" id="cd00155">
    <property type="entry name" value="RasGEF"/>
    <property type="match status" value="1"/>
</dbReference>
<evidence type="ECO:0000256" key="3">
    <source>
        <dbReference type="SAM" id="MobiDB-lite"/>
    </source>
</evidence>
<keyword evidence="7" id="KW-1185">Reference proteome</keyword>
<reference evidence="7" key="1">
    <citation type="submission" date="2013-02" db="EMBL/GenBank/DDBJ databases">
        <authorList>
            <person name="Hughes D."/>
        </authorList>
    </citation>
    <scope>NUCLEOTIDE SEQUENCE</scope>
    <source>
        <strain>Durham</strain>
        <strain evidence="7">NC isolate 2 -- Noor lab</strain>
    </source>
</reference>
<dbReference type="InterPro" id="IPR000651">
    <property type="entry name" value="Ras-like_Gua-exchang_fac_N"/>
</dbReference>
<name>T1GD48_MEGSC</name>
<feature type="domain" description="N-terminal Ras-GEF" evidence="5">
    <location>
        <begin position="173"/>
        <end position="300"/>
    </location>
</feature>
<feature type="domain" description="Ras-GEF" evidence="4">
    <location>
        <begin position="372"/>
        <end position="610"/>
    </location>
</feature>
<dbReference type="Pfam" id="PF00618">
    <property type="entry name" value="RasGEF_N"/>
    <property type="match status" value="1"/>
</dbReference>
<dbReference type="EMBL" id="CAQQ02070781">
    <property type="status" value="NOT_ANNOTATED_CDS"/>
    <property type="molecule type" value="Genomic_DNA"/>
</dbReference>
<dbReference type="OMA" id="TWAKVQS"/>
<dbReference type="PROSITE" id="PS00720">
    <property type="entry name" value="RASGEF"/>
    <property type="match status" value="1"/>
</dbReference>
<dbReference type="GO" id="GO:0005085">
    <property type="term" value="F:guanyl-nucleotide exchange factor activity"/>
    <property type="evidence" value="ECO:0007669"/>
    <property type="project" value="UniProtKB-KW"/>
</dbReference>
<dbReference type="Pfam" id="PF00617">
    <property type="entry name" value="RasGEF"/>
    <property type="match status" value="1"/>
</dbReference>
<dbReference type="InterPro" id="IPR036964">
    <property type="entry name" value="RASGEF_cat_dom_sf"/>
</dbReference>
<dbReference type="HOGENOM" id="CLU_022907_1_0_1"/>
<feature type="compositionally biased region" description="Polar residues" evidence="3">
    <location>
        <begin position="1"/>
        <end position="16"/>
    </location>
</feature>
<accession>T1GD48</accession>
<dbReference type="CDD" id="cd06224">
    <property type="entry name" value="REM"/>
    <property type="match status" value="1"/>
</dbReference>
<evidence type="ECO:0000259" key="5">
    <source>
        <dbReference type="PROSITE" id="PS50212"/>
    </source>
</evidence>
<sequence length="635" mass="72198">MNTPSIPLITQGTFTISSSTQPPSAGSSLMSSISKISEPSSFRKTETEDETSDSDDETEGSFYQVHRHCHTIANNHQPHSQPPVKPATKRYNNTSTHSVAILATTQQTSQIILNTITAPRPHVVDDARPPSRHNLRQHNSLKLSKKPTVQRPQTTAVATNPRQQIKDNYLVYRDGNLISGTLSALIQHLIPTFEYYPENEYIFAFLLSVRLFLRPHELLARISEVWLKQQDSLNSETLTRKSANNLLRLLAEWVNTFPYDFRDDRLMQNVRTVTRHCIDFDRSLKPEVNKILESLVKYLKVLDKYEEFLQLVIDDTCSIAGSDNNVPSLATSSSSSIGVPSNDHTSSSSSSASNSLTSFFDTTEIISNMCPSPNVLAQQLTHIELDRLCHIGPEEFQCRAINDIKKTRNLESYVHWFNRLSYLVATEIVKHPKKKQRVRVIEFWIETARECCNIGNFNSLMAIIAGLNMSPISRLKKTWSKVQSDKFAVLEHQMDPTSNFNSYRSTLKAAIWRAGKNGANNEREKIIIPFFSLLVKDLYFLNEGCSNKLPNGHINFEKFWQLAKQVKDFNTWKKVQCPFETNEKLIMFLQTSNILNEAALSMASFVCEPPDNNQEKDRYKTLKSDAKRDQSGSSI</sequence>
<feature type="region of interest" description="Disordered" evidence="3">
    <location>
        <begin position="331"/>
        <end position="353"/>
    </location>
</feature>
<feature type="compositionally biased region" description="Acidic residues" evidence="3">
    <location>
        <begin position="47"/>
        <end position="59"/>
    </location>
</feature>
<evidence type="ECO:0000313" key="6">
    <source>
        <dbReference type="EnsemblMetazoa" id="MESCA001229-PA"/>
    </source>
</evidence>
<dbReference type="Gene3D" id="1.20.870.10">
    <property type="entry name" value="Son of sevenless (SoS) protein Chain: S domain 1"/>
    <property type="match status" value="1"/>
</dbReference>
<feature type="region of interest" description="Disordered" evidence="3">
    <location>
        <begin position="1"/>
        <end position="59"/>
    </location>
</feature>
<dbReference type="PANTHER" id="PTHR23113:SF356">
    <property type="entry name" value="FI05912P-RELATED"/>
    <property type="match status" value="1"/>
</dbReference>
<feature type="compositionally biased region" description="Basic and acidic residues" evidence="3">
    <location>
        <begin position="613"/>
        <end position="635"/>
    </location>
</feature>
<dbReference type="STRING" id="36166.T1GD48"/>
<evidence type="ECO:0000313" key="7">
    <source>
        <dbReference type="Proteomes" id="UP000015102"/>
    </source>
</evidence>
<dbReference type="InterPro" id="IPR008937">
    <property type="entry name" value="Ras-like_GEF"/>
</dbReference>
<evidence type="ECO:0008006" key="8">
    <source>
        <dbReference type="Google" id="ProtNLM"/>
    </source>
</evidence>
<dbReference type="GO" id="GO:0005886">
    <property type="term" value="C:plasma membrane"/>
    <property type="evidence" value="ECO:0007669"/>
    <property type="project" value="TreeGrafter"/>
</dbReference>
<dbReference type="GO" id="GO:0007265">
    <property type="term" value="P:Ras protein signal transduction"/>
    <property type="evidence" value="ECO:0007669"/>
    <property type="project" value="TreeGrafter"/>
</dbReference>
<dbReference type="SUPFAM" id="SSF48366">
    <property type="entry name" value="Ras GEF"/>
    <property type="match status" value="1"/>
</dbReference>
<dbReference type="SMART" id="SM00147">
    <property type="entry name" value="RasGEF"/>
    <property type="match status" value="1"/>
</dbReference>
<organism evidence="6 7">
    <name type="scientific">Megaselia scalaris</name>
    <name type="common">Humpbacked fly</name>
    <name type="synonym">Phora scalaris</name>
    <dbReference type="NCBI Taxonomy" id="36166"/>
    <lineage>
        <taxon>Eukaryota</taxon>
        <taxon>Metazoa</taxon>
        <taxon>Ecdysozoa</taxon>
        <taxon>Arthropoda</taxon>
        <taxon>Hexapoda</taxon>
        <taxon>Insecta</taxon>
        <taxon>Pterygota</taxon>
        <taxon>Neoptera</taxon>
        <taxon>Endopterygota</taxon>
        <taxon>Diptera</taxon>
        <taxon>Brachycera</taxon>
        <taxon>Muscomorpha</taxon>
        <taxon>Platypezoidea</taxon>
        <taxon>Phoridae</taxon>
        <taxon>Megaseliini</taxon>
        <taxon>Megaselia</taxon>
    </lineage>
</organism>
<protein>
    <recommendedName>
        <fullName evidence="8">Ras-GEF domain-containing protein</fullName>
    </recommendedName>
</protein>
<dbReference type="InterPro" id="IPR001895">
    <property type="entry name" value="RASGEF_cat_dom"/>
</dbReference>
<dbReference type="PROSITE" id="PS50212">
    <property type="entry name" value="RASGEF_NTER"/>
    <property type="match status" value="1"/>
</dbReference>
<dbReference type="InterPro" id="IPR019804">
    <property type="entry name" value="Ras_G-nucl-exch_fac_CS"/>
</dbReference>
<evidence type="ECO:0000259" key="4">
    <source>
        <dbReference type="PROSITE" id="PS50009"/>
    </source>
</evidence>
<dbReference type="PROSITE" id="PS50009">
    <property type="entry name" value="RASGEF_CAT"/>
    <property type="match status" value="1"/>
</dbReference>
<dbReference type="InterPro" id="IPR023578">
    <property type="entry name" value="Ras_GEF_dom_sf"/>
</dbReference>
<keyword evidence="1 2" id="KW-0344">Guanine-nucleotide releasing factor</keyword>
<dbReference type="Gene3D" id="1.10.840.10">
    <property type="entry name" value="Ras guanine-nucleotide exchange factors catalytic domain"/>
    <property type="match status" value="1"/>
</dbReference>
<feature type="compositionally biased region" description="Low complexity" evidence="3">
    <location>
        <begin position="341"/>
        <end position="353"/>
    </location>
</feature>
<feature type="region of interest" description="Disordered" evidence="3">
    <location>
        <begin position="609"/>
        <end position="635"/>
    </location>
</feature>
<reference evidence="6" key="2">
    <citation type="submission" date="2015-06" db="UniProtKB">
        <authorList>
            <consortium name="EnsemblMetazoa"/>
        </authorList>
    </citation>
    <scope>IDENTIFICATION</scope>
</reference>
<dbReference type="Proteomes" id="UP000015102">
    <property type="component" value="Unassembled WGS sequence"/>
</dbReference>
<evidence type="ECO:0000256" key="2">
    <source>
        <dbReference type="PROSITE-ProRule" id="PRU00168"/>
    </source>
</evidence>